<accession>A0ABR0ZS60</accession>
<keyword evidence="10" id="KW-0732">Signal</keyword>
<evidence type="ECO:0000256" key="3">
    <source>
        <dbReference type="ARBA" id="ARBA00022448"/>
    </source>
</evidence>
<keyword evidence="7" id="KW-0496">Mitochondrion</keyword>
<evidence type="ECO:0000256" key="1">
    <source>
        <dbReference type="ARBA" id="ARBA00004225"/>
    </source>
</evidence>
<evidence type="ECO:0000256" key="9">
    <source>
        <dbReference type="SAM" id="Phobius"/>
    </source>
</evidence>
<protein>
    <submittedName>
        <fullName evidence="11">Sideroflexin-4</fullName>
    </submittedName>
</protein>
<dbReference type="EMBL" id="JAHFZB010000007">
    <property type="protein sequence ID" value="KAK6487647.1"/>
    <property type="molecule type" value="Genomic_DNA"/>
</dbReference>
<evidence type="ECO:0000256" key="4">
    <source>
        <dbReference type="ARBA" id="ARBA00022692"/>
    </source>
</evidence>
<evidence type="ECO:0000313" key="12">
    <source>
        <dbReference type="Proteomes" id="UP001369086"/>
    </source>
</evidence>
<gene>
    <name evidence="11" type="ORF">HHUSO_G8877</name>
</gene>
<keyword evidence="12" id="KW-1185">Reference proteome</keyword>
<evidence type="ECO:0000256" key="2">
    <source>
        <dbReference type="ARBA" id="ARBA00005974"/>
    </source>
</evidence>
<keyword evidence="4 9" id="KW-0812">Transmembrane</keyword>
<feature type="chain" id="PRO_5046223397" evidence="10">
    <location>
        <begin position="19"/>
        <end position="336"/>
    </location>
</feature>
<name>A0ABR0ZS60_HUSHU</name>
<evidence type="ECO:0000256" key="5">
    <source>
        <dbReference type="ARBA" id="ARBA00022970"/>
    </source>
</evidence>
<feature type="signal peptide" evidence="10">
    <location>
        <begin position="1"/>
        <end position="18"/>
    </location>
</feature>
<evidence type="ECO:0000313" key="11">
    <source>
        <dbReference type="EMBL" id="KAK6487647.1"/>
    </source>
</evidence>
<dbReference type="InterPro" id="IPR004686">
    <property type="entry name" value="Mtc"/>
</dbReference>
<reference evidence="11 12" key="1">
    <citation type="submission" date="2021-05" db="EMBL/GenBank/DDBJ databases">
        <authorList>
            <person name="Zahm M."/>
            <person name="Klopp C."/>
            <person name="Cabau C."/>
            <person name="Kuhl H."/>
            <person name="Suciu R."/>
            <person name="Ciorpac M."/>
            <person name="Holostenco D."/>
            <person name="Gessner J."/>
            <person name="Wuertz S."/>
            <person name="Hohne C."/>
            <person name="Stock M."/>
            <person name="Gislard M."/>
            <person name="Lluch J."/>
            <person name="Milhes M."/>
            <person name="Lampietro C."/>
            <person name="Lopez Roques C."/>
            <person name="Donnadieu C."/>
            <person name="Du K."/>
            <person name="Schartl M."/>
            <person name="Guiguen Y."/>
        </authorList>
    </citation>
    <scope>NUCLEOTIDE SEQUENCE [LARGE SCALE GENOMIC DNA]</scope>
    <source>
        <strain evidence="11">Hh-F2</strain>
        <tissue evidence="11">Blood</tissue>
    </source>
</reference>
<keyword evidence="6 9" id="KW-1133">Transmembrane helix</keyword>
<feature type="transmembrane region" description="Helical" evidence="9">
    <location>
        <begin position="282"/>
        <end position="306"/>
    </location>
</feature>
<comment type="subcellular location">
    <subcellularLocation>
        <location evidence="1">Mitochondrion membrane</location>
        <topology evidence="1">Multi-pass membrane protein</topology>
    </subcellularLocation>
</comment>
<feature type="transmembrane region" description="Helical" evidence="9">
    <location>
        <begin position="249"/>
        <end position="270"/>
    </location>
</feature>
<evidence type="ECO:0000256" key="6">
    <source>
        <dbReference type="ARBA" id="ARBA00022989"/>
    </source>
</evidence>
<dbReference type="PANTHER" id="PTHR11153">
    <property type="entry name" value="SIDEROFLEXIN"/>
    <property type="match status" value="1"/>
</dbReference>
<organism evidence="11 12">
    <name type="scientific">Huso huso</name>
    <name type="common">Beluga</name>
    <name type="synonym">Acipenser huso</name>
    <dbReference type="NCBI Taxonomy" id="61971"/>
    <lineage>
        <taxon>Eukaryota</taxon>
        <taxon>Metazoa</taxon>
        <taxon>Chordata</taxon>
        <taxon>Craniata</taxon>
        <taxon>Vertebrata</taxon>
        <taxon>Euteleostomi</taxon>
        <taxon>Actinopterygii</taxon>
        <taxon>Chondrostei</taxon>
        <taxon>Acipenseriformes</taxon>
        <taxon>Acipenseridae</taxon>
        <taxon>Huso</taxon>
    </lineage>
</organism>
<comment type="caution">
    <text evidence="11">The sequence shown here is derived from an EMBL/GenBank/DDBJ whole genome shotgun (WGS) entry which is preliminary data.</text>
</comment>
<evidence type="ECO:0000256" key="10">
    <source>
        <dbReference type="SAM" id="SignalP"/>
    </source>
</evidence>
<proteinExistence type="inferred from homology"/>
<comment type="similarity">
    <text evidence="2">Belongs to the sideroflexin family.</text>
</comment>
<dbReference type="Pfam" id="PF03820">
    <property type="entry name" value="SFXNs"/>
    <property type="match status" value="1"/>
</dbReference>
<dbReference type="Proteomes" id="UP001369086">
    <property type="component" value="Unassembled WGS sequence"/>
</dbReference>
<keyword evidence="8 9" id="KW-0472">Membrane</keyword>
<evidence type="ECO:0000256" key="7">
    <source>
        <dbReference type="ARBA" id="ARBA00023128"/>
    </source>
</evidence>
<evidence type="ECO:0000256" key="8">
    <source>
        <dbReference type="ARBA" id="ARBA00023136"/>
    </source>
</evidence>
<keyword evidence="5" id="KW-0029">Amino-acid transport</keyword>
<keyword evidence="3" id="KW-0813">Transport</keyword>
<dbReference type="PANTHER" id="PTHR11153:SF3">
    <property type="entry name" value="SIDEROFLEXIN-4"/>
    <property type="match status" value="1"/>
</dbReference>
<sequence>MFPCWTLLLDAHTWCLYAASMDHNLQYWRREGQSFFQRLFHWVDILDPSSLLASDGEIKNSRSLLESKEQANKDELKVNHLTVISSSVHPDTGSVLPLVFRPPAFLPVAAPLVIATLLPHKGVKPALFWQFLFQSYSAGFNYVNRNATSCKDERIPLKQVLLFVGSVSYATCAGVLPQLAMNRYGLNSPAMQSLFRRIVPVPLFASLSALSVLVVRGEEFENGIEVVDSTGNVVGVSQTAGMKAVKETAISRAALIGTTAAVPNVIVSFLQRTSFIKRNPLVLAPFRHITTALVLGLMIPISFSLFPQSGKVMKEDLEAHIQAATTEPDLYYHRGL</sequence>